<dbReference type="GO" id="GO:0000271">
    <property type="term" value="P:polysaccharide biosynthetic process"/>
    <property type="evidence" value="ECO:0007669"/>
    <property type="project" value="TreeGrafter"/>
</dbReference>
<evidence type="ECO:0000256" key="7">
    <source>
        <dbReference type="ARBA" id="ARBA00033311"/>
    </source>
</evidence>
<keyword evidence="10" id="KW-1185">Reference proteome</keyword>
<feature type="site" description="Participates in a stacking interaction with the thymidine ring of dTDP-4-oxo-6-deoxyglucose" evidence="8">
    <location>
        <position position="127"/>
    </location>
</feature>
<gene>
    <name evidence="9" type="ORF">FAK_29480</name>
</gene>
<dbReference type="RefSeq" id="WP_338600937.1">
    <property type="nucleotide sequence ID" value="NZ_AP028679.1"/>
</dbReference>
<dbReference type="AlphaFoldDB" id="A0AAU9F4C2"/>
<protein>
    <recommendedName>
        <fullName evidence="4">dTDP-4-dehydrorhamnose 3,5-epimerase</fullName>
        <ecNumber evidence="3">5.1.3.13</ecNumber>
    </recommendedName>
    <alternativeName>
        <fullName evidence="6">Thymidine diphospho-4-keto-rhamnose 3,5-epimerase</fullName>
    </alternativeName>
    <alternativeName>
        <fullName evidence="5">dTDP-4-keto-6-deoxyglucose 3,5-epimerase</fullName>
    </alternativeName>
    <alternativeName>
        <fullName evidence="7">dTDP-6-deoxy-D-xylo-4-hexulose 3,5-epimerase</fullName>
    </alternativeName>
</protein>
<dbReference type="InterPro" id="IPR000888">
    <property type="entry name" value="RmlC-like"/>
</dbReference>
<dbReference type="Proteomes" id="UP001366166">
    <property type="component" value="Chromosome"/>
</dbReference>
<dbReference type="PANTHER" id="PTHR21047:SF2">
    <property type="entry name" value="THYMIDINE DIPHOSPHO-4-KETO-RHAMNOSE 3,5-EPIMERASE"/>
    <property type="match status" value="1"/>
</dbReference>
<dbReference type="InterPro" id="IPR014710">
    <property type="entry name" value="RmlC-like_jellyroll"/>
</dbReference>
<evidence type="ECO:0000313" key="10">
    <source>
        <dbReference type="Proteomes" id="UP001366166"/>
    </source>
</evidence>
<evidence type="ECO:0000256" key="3">
    <source>
        <dbReference type="ARBA" id="ARBA00012098"/>
    </source>
</evidence>
<evidence type="ECO:0000256" key="2">
    <source>
        <dbReference type="ARBA" id="ARBA00001997"/>
    </source>
</evidence>
<dbReference type="EMBL" id="AP028679">
    <property type="protein sequence ID" value="BEQ15882.1"/>
    <property type="molecule type" value="Genomic_DNA"/>
</dbReference>
<dbReference type="GO" id="GO:0008830">
    <property type="term" value="F:dTDP-4-dehydrorhamnose 3,5-epimerase activity"/>
    <property type="evidence" value="ECO:0007669"/>
    <property type="project" value="UniProtKB-EC"/>
</dbReference>
<sequence>MDLLHGVKVKPLKVIPDGRGRLVEILRADDEMFQGFGQVYMTTTRPGIVKAWHLHRKQHDHVFCAAGMIRLGIYDDREDSPTKGQGNEFFIGVHNPLLVQISPGLYHGWKCISTEEALIINTVTHPYDYAEPDEYRRDAHDPHIPWDWSDRDG</sequence>
<evidence type="ECO:0000256" key="8">
    <source>
        <dbReference type="PIRSR" id="PIRSR600888-3"/>
    </source>
</evidence>
<dbReference type="PANTHER" id="PTHR21047">
    <property type="entry name" value="DTDP-6-DEOXY-D-GLUCOSE-3,5 EPIMERASE"/>
    <property type="match status" value="1"/>
</dbReference>
<dbReference type="EC" id="5.1.3.13" evidence="3"/>
<proteinExistence type="predicted"/>
<accession>A0AAU9F4C2</accession>
<organism evidence="9 10">
    <name type="scientific">Desulfoferula mesophila</name>
    <dbReference type="NCBI Taxonomy" id="3058419"/>
    <lineage>
        <taxon>Bacteria</taxon>
        <taxon>Pseudomonadati</taxon>
        <taxon>Thermodesulfobacteriota</taxon>
        <taxon>Desulfarculia</taxon>
        <taxon>Desulfarculales</taxon>
        <taxon>Desulfarculaceae</taxon>
        <taxon>Desulfoferula</taxon>
    </lineage>
</organism>
<dbReference type="GO" id="GO:0005829">
    <property type="term" value="C:cytosol"/>
    <property type="evidence" value="ECO:0007669"/>
    <property type="project" value="TreeGrafter"/>
</dbReference>
<evidence type="ECO:0000256" key="1">
    <source>
        <dbReference type="ARBA" id="ARBA00001298"/>
    </source>
</evidence>
<evidence type="ECO:0000256" key="5">
    <source>
        <dbReference type="ARBA" id="ARBA00029758"/>
    </source>
</evidence>
<keyword evidence="9" id="KW-0167">Capsid protein</keyword>
<dbReference type="SUPFAM" id="SSF51182">
    <property type="entry name" value="RmlC-like cupins"/>
    <property type="match status" value="1"/>
</dbReference>
<dbReference type="Gene3D" id="2.60.120.10">
    <property type="entry name" value="Jelly Rolls"/>
    <property type="match status" value="1"/>
</dbReference>
<dbReference type="Pfam" id="PF00908">
    <property type="entry name" value="dTDP_sugar_isom"/>
    <property type="match status" value="1"/>
</dbReference>
<comment type="catalytic activity">
    <reaction evidence="1">
        <text>dTDP-4-dehydro-6-deoxy-alpha-D-glucose = dTDP-4-dehydro-beta-L-rhamnose</text>
        <dbReference type="Rhea" id="RHEA:16969"/>
        <dbReference type="ChEBI" id="CHEBI:57649"/>
        <dbReference type="ChEBI" id="CHEBI:62830"/>
        <dbReference type="EC" id="5.1.3.13"/>
    </reaction>
</comment>
<dbReference type="KEGG" id="dmp:FAK_29480"/>
<evidence type="ECO:0000256" key="4">
    <source>
        <dbReference type="ARBA" id="ARBA00019595"/>
    </source>
</evidence>
<evidence type="ECO:0000256" key="6">
    <source>
        <dbReference type="ARBA" id="ARBA00031424"/>
    </source>
</evidence>
<reference evidence="10" key="1">
    <citation type="journal article" date="2023" name="Arch. Microbiol.">
        <title>Desulfoferula mesophilus gen. nov. sp. nov., a mesophilic sulfate-reducing bacterium isolated from a brackish lake sediment.</title>
        <authorList>
            <person name="Watanabe T."/>
            <person name="Yabe T."/>
            <person name="Tsuji J.M."/>
            <person name="Fukui M."/>
        </authorList>
    </citation>
    <scope>NUCLEOTIDE SEQUENCE [LARGE SCALE GENOMIC DNA]</scope>
    <source>
        <strain evidence="10">12FAK</strain>
    </source>
</reference>
<comment type="function">
    <text evidence="2">Catalyzes the epimerization of the C3' and C5'positions of dTDP-6-deoxy-D-xylo-4-hexulose, forming dTDP-6-deoxy-L-lyxo-4-hexulose.</text>
</comment>
<name>A0AAU9F4C2_9BACT</name>
<dbReference type="InterPro" id="IPR011051">
    <property type="entry name" value="RmlC_Cupin_sf"/>
</dbReference>
<evidence type="ECO:0000313" key="9">
    <source>
        <dbReference type="EMBL" id="BEQ15882.1"/>
    </source>
</evidence>
<keyword evidence="9" id="KW-0946">Virion</keyword>